<dbReference type="Pfam" id="PF14390">
    <property type="entry name" value="DUF4420"/>
    <property type="match status" value="1"/>
</dbReference>
<accession>A0ABS6C274</accession>
<sequence length="308" mass="36123">MNVIIKEKFQLEKENNTFRRVDRNHHIDIFLGYNEKGFATMVIITEGNIQKIDSSRSIEVRMFNKNASEVTITFSLLDNDKETMFYKFCDDIIESSRKVSKENCIKFIVSRWDKWRSMFKRSTNELLSENQIIGLLGELIFLRNFMIPKFGYEMSIKAWMGPEKAHKDFEIGDTWYEVKTIRQGGLTVKISSVEQLASKIKGHLEVIILDITNEEVDNAISLNTYIDGIQQEITEFESYYLFAEKLRCIGYFDDEEYNNYKFKYITTKSYSVEGDFPRILEDELKPGIVKLSYDILIKDIDEYICGGE</sequence>
<organism evidence="1 2">
    <name type="scientific">Clostridium algidicarnis</name>
    <dbReference type="NCBI Taxonomy" id="37659"/>
    <lineage>
        <taxon>Bacteria</taxon>
        <taxon>Bacillati</taxon>
        <taxon>Bacillota</taxon>
        <taxon>Clostridia</taxon>
        <taxon>Eubacteriales</taxon>
        <taxon>Clostridiaceae</taxon>
        <taxon>Clostridium</taxon>
    </lineage>
</organism>
<dbReference type="RefSeq" id="WP_185162706.1">
    <property type="nucleotide sequence ID" value="NZ_JACKWX010000013.1"/>
</dbReference>
<dbReference type="Proteomes" id="UP000740830">
    <property type="component" value="Unassembled WGS sequence"/>
</dbReference>
<comment type="caution">
    <text evidence="1">The sequence shown here is derived from an EMBL/GenBank/DDBJ whole genome shotgun (WGS) entry which is preliminary data.</text>
</comment>
<gene>
    <name evidence="1" type="ORF">KPL27_05620</name>
</gene>
<protein>
    <submittedName>
        <fullName evidence="1">PD-(D/E)XK motif protein</fullName>
    </submittedName>
</protein>
<reference evidence="1 2" key="1">
    <citation type="submission" date="2021-06" db="EMBL/GenBank/DDBJ databases">
        <title>Clostridia strains as spoilage organisms.</title>
        <authorList>
            <person name="Wambui J."/>
            <person name="Stephan R."/>
            <person name="Stevens M.J.A."/>
        </authorList>
    </citation>
    <scope>NUCLEOTIDE SEQUENCE [LARGE SCALE GENOMIC DNA]</scope>
    <source>
        <strain evidence="1 2">CM013</strain>
    </source>
</reference>
<proteinExistence type="predicted"/>
<dbReference type="EMBL" id="JAHLDG010000007">
    <property type="protein sequence ID" value="MBU3219584.1"/>
    <property type="molecule type" value="Genomic_DNA"/>
</dbReference>
<keyword evidence="2" id="KW-1185">Reference proteome</keyword>
<name>A0ABS6C274_9CLOT</name>
<evidence type="ECO:0000313" key="1">
    <source>
        <dbReference type="EMBL" id="MBU3219584.1"/>
    </source>
</evidence>
<dbReference type="InterPro" id="IPR025534">
    <property type="entry name" value="DUF4420"/>
</dbReference>
<evidence type="ECO:0000313" key="2">
    <source>
        <dbReference type="Proteomes" id="UP000740830"/>
    </source>
</evidence>